<proteinExistence type="predicted"/>
<gene>
    <name evidence="2" type="primary">ORF205489</name>
    <name evidence="3" type="synonym">ORF205497</name>
</gene>
<evidence type="ECO:0000313" key="2">
    <source>
        <dbReference type="EMBL" id="CEK95115.1"/>
    </source>
</evidence>
<reference evidence="2" key="1">
    <citation type="submission" date="2014-12" db="EMBL/GenBank/DDBJ databases">
        <title>Insight into the proteome of Arion vulgaris.</title>
        <authorList>
            <person name="Aradska J."/>
            <person name="Bulat T."/>
            <person name="Smidak R."/>
            <person name="Sarate P."/>
            <person name="Gangsoo J."/>
            <person name="Sialana F."/>
            <person name="Bilban M."/>
            <person name="Lubec G."/>
        </authorList>
    </citation>
    <scope>NUCLEOTIDE SEQUENCE</scope>
    <source>
        <tissue evidence="2">Skin</tissue>
    </source>
</reference>
<feature type="compositionally biased region" description="Basic and acidic residues" evidence="1">
    <location>
        <begin position="8"/>
        <end position="25"/>
    </location>
</feature>
<dbReference type="EMBL" id="HACG01048250">
    <property type="protein sequence ID" value="CEK95115.1"/>
    <property type="molecule type" value="Transcribed_RNA"/>
</dbReference>
<protein>
    <submittedName>
        <fullName evidence="2">Uncharacterized protein</fullName>
    </submittedName>
</protein>
<accession>A0A0B7BSI5</accession>
<dbReference type="EMBL" id="HACG01048253">
    <property type="protein sequence ID" value="CEK95118.1"/>
    <property type="molecule type" value="Transcribed_RNA"/>
</dbReference>
<feature type="region of interest" description="Disordered" evidence="1">
    <location>
        <begin position="1"/>
        <end position="25"/>
    </location>
</feature>
<feature type="region of interest" description="Disordered" evidence="1">
    <location>
        <begin position="47"/>
        <end position="66"/>
    </location>
</feature>
<dbReference type="AlphaFoldDB" id="A0A0B7BSI5"/>
<organism evidence="2">
    <name type="scientific">Arion vulgaris</name>
    <dbReference type="NCBI Taxonomy" id="1028688"/>
    <lineage>
        <taxon>Eukaryota</taxon>
        <taxon>Metazoa</taxon>
        <taxon>Spiralia</taxon>
        <taxon>Lophotrochozoa</taxon>
        <taxon>Mollusca</taxon>
        <taxon>Gastropoda</taxon>
        <taxon>Heterobranchia</taxon>
        <taxon>Euthyneura</taxon>
        <taxon>Panpulmonata</taxon>
        <taxon>Eupulmonata</taxon>
        <taxon>Stylommatophora</taxon>
        <taxon>Helicina</taxon>
        <taxon>Arionoidea</taxon>
        <taxon>Arionidae</taxon>
        <taxon>Arion</taxon>
    </lineage>
</organism>
<evidence type="ECO:0000313" key="3">
    <source>
        <dbReference type="EMBL" id="CEK95118.1"/>
    </source>
</evidence>
<sequence length="66" mass="7270">MGRILQRPAKEARHQSQPDIDPTAKDLAIDCNKPRKAEIKKAILQLQNAKATSPDGIPAEEHKGKC</sequence>
<name>A0A0B7BSI5_9EUPU</name>
<evidence type="ECO:0000256" key="1">
    <source>
        <dbReference type="SAM" id="MobiDB-lite"/>
    </source>
</evidence>